<dbReference type="EMBL" id="JBHTBS010000001">
    <property type="protein sequence ID" value="MFC7335749.1"/>
    <property type="molecule type" value="Genomic_DNA"/>
</dbReference>
<comment type="caution">
    <text evidence="1">The sequence shown here is derived from an EMBL/GenBank/DDBJ whole genome shotgun (WGS) entry which is preliminary data.</text>
</comment>
<accession>A0ABW2L385</accession>
<sequence>MIIPPSPSARVELLIQLAGEISILRELGDDLTAVQHATLQRLTRERDELMRVSGIRRAVAAMQRPEDPLTADFH</sequence>
<reference evidence="2" key="1">
    <citation type="journal article" date="2019" name="Int. J. Syst. Evol. Microbiol.">
        <title>The Global Catalogue of Microorganisms (GCM) 10K type strain sequencing project: providing services to taxonomists for standard genome sequencing and annotation.</title>
        <authorList>
            <consortium name="The Broad Institute Genomics Platform"/>
            <consortium name="The Broad Institute Genome Sequencing Center for Infectious Disease"/>
            <person name="Wu L."/>
            <person name="Ma J."/>
        </authorList>
    </citation>
    <scope>NUCLEOTIDE SEQUENCE [LARGE SCALE GENOMIC DNA]</scope>
    <source>
        <strain evidence="2">CGMCC 4.1467</strain>
    </source>
</reference>
<gene>
    <name evidence="1" type="ORF">ACFQY0_01065</name>
</gene>
<evidence type="ECO:0000313" key="2">
    <source>
        <dbReference type="Proteomes" id="UP001596472"/>
    </source>
</evidence>
<keyword evidence="2" id="KW-1185">Reference proteome</keyword>
<dbReference type="Proteomes" id="UP001596472">
    <property type="component" value="Unassembled WGS sequence"/>
</dbReference>
<organism evidence="1 2">
    <name type="scientific">Haloferula chungangensis</name>
    <dbReference type="NCBI Taxonomy" id="1048331"/>
    <lineage>
        <taxon>Bacteria</taxon>
        <taxon>Pseudomonadati</taxon>
        <taxon>Verrucomicrobiota</taxon>
        <taxon>Verrucomicrobiia</taxon>
        <taxon>Verrucomicrobiales</taxon>
        <taxon>Verrucomicrobiaceae</taxon>
        <taxon>Haloferula</taxon>
    </lineage>
</organism>
<evidence type="ECO:0008006" key="3">
    <source>
        <dbReference type="Google" id="ProtNLM"/>
    </source>
</evidence>
<protein>
    <recommendedName>
        <fullName evidence="3">SlyX protein</fullName>
    </recommendedName>
</protein>
<proteinExistence type="predicted"/>
<dbReference type="RefSeq" id="WP_379708176.1">
    <property type="nucleotide sequence ID" value="NZ_JBHTBS010000001.1"/>
</dbReference>
<evidence type="ECO:0000313" key="1">
    <source>
        <dbReference type="EMBL" id="MFC7335749.1"/>
    </source>
</evidence>
<name>A0ABW2L385_9BACT</name>